<feature type="domain" description="Peptidoglycan beta-N-acetylmuramidase NamZ N-terminal" evidence="1">
    <location>
        <begin position="27"/>
        <end position="227"/>
    </location>
</feature>
<dbReference type="Gene3D" id="3.40.50.12170">
    <property type="entry name" value="Uncharacterised protein PF07075, DUF1343"/>
    <property type="match status" value="1"/>
</dbReference>
<protein>
    <submittedName>
        <fullName evidence="3">DUF1343 domain-containing protein</fullName>
    </submittedName>
</protein>
<organism evidence="3 4">
    <name type="scientific">Desulfoglaeba alkanexedens ALDC</name>
    <dbReference type="NCBI Taxonomy" id="980445"/>
    <lineage>
        <taxon>Bacteria</taxon>
        <taxon>Pseudomonadati</taxon>
        <taxon>Thermodesulfobacteriota</taxon>
        <taxon>Syntrophobacteria</taxon>
        <taxon>Syntrophobacterales</taxon>
        <taxon>Syntrophobacteraceae</taxon>
        <taxon>Desulfoglaeba</taxon>
    </lineage>
</organism>
<dbReference type="EMBL" id="CP040098">
    <property type="protein sequence ID" value="QCQ21131.1"/>
    <property type="molecule type" value="Genomic_DNA"/>
</dbReference>
<dbReference type="Pfam" id="PF20732">
    <property type="entry name" value="NamZ_C"/>
    <property type="match status" value="1"/>
</dbReference>
<evidence type="ECO:0000259" key="1">
    <source>
        <dbReference type="Pfam" id="PF07075"/>
    </source>
</evidence>
<gene>
    <name evidence="3" type="ORF">FDQ92_02315</name>
</gene>
<dbReference type="GO" id="GO:0033922">
    <property type="term" value="F:peptidoglycan beta-N-acetylmuramidase activity"/>
    <property type="evidence" value="ECO:0007669"/>
    <property type="project" value="InterPro"/>
</dbReference>
<dbReference type="Pfam" id="PF07075">
    <property type="entry name" value="NamZ_N"/>
    <property type="match status" value="1"/>
</dbReference>
<dbReference type="KEGG" id="dax:FDQ92_02315"/>
<accession>A0A4V1ERC2</accession>
<name>A0A4V1ERC2_9BACT</name>
<evidence type="ECO:0000313" key="3">
    <source>
        <dbReference type="EMBL" id="QCQ21131.1"/>
    </source>
</evidence>
<reference evidence="3 4" key="2">
    <citation type="submission" date="2019-05" db="EMBL/GenBank/DDBJ databases">
        <authorList>
            <person name="Suflita J.M."/>
            <person name="Marks C.R."/>
        </authorList>
    </citation>
    <scope>NUCLEOTIDE SEQUENCE [LARGE SCALE GENOMIC DNA]</scope>
    <source>
        <strain evidence="3 4">ALDC</strain>
    </source>
</reference>
<dbReference type="PIRSF" id="PIRSF016719">
    <property type="entry name" value="UCP016719"/>
    <property type="match status" value="1"/>
</dbReference>
<dbReference type="InterPro" id="IPR048503">
    <property type="entry name" value="NamZ_C"/>
</dbReference>
<dbReference type="RefSeq" id="WP_137423100.1">
    <property type="nucleotide sequence ID" value="NZ_CP040098.1"/>
</dbReference>
<dbReference type="InterPro" id="IPR048502">
    <property type="entry name" value="NamZ_N"/>
</dbReference>
<dbReference type="PANTHER" id="PTHR42915">
    <property type="entry name" value="HYPOTHETICAL 460 KDA PROTEIN IN FEUA-SIGW INTERGENIC REGION [PRECURSOR]"/>
    <property type="match status" value="1"/>
</dbReference>
<evidence type="ECO:0000313" key="4">
    <source>
        <dbReference type="Proteomes" id="UP000298602"/>
    </source>
</evidence>
<dbReference type="Gene3D" id="3.90.1150.140">
    <property type="match status" value="1"/>
</dbReference>
<dbReference type="AlphaFoldDB" id="A0A4V1ERC2"/>
<evidence type="ECO:0000259" key="2">
    <source>
        <dbReference type="Pfam" id="PF20732"/>
    </source>
</evidence>
<dbReference type="OrthoDB" id="5705574at2"/>
<proteinExistence type="predicted"/>
<reference evidence="3 4" key="1">
    <citation type="submission" date="2019-05" db="EMBL/GenBank/DDBJ databases">
        <title>The Complete Genome Sequence of the n-alkane-degrading Desulfoglaeba alkanexedens ALDC reveals multiple alkylsuccinate synthase gene clusters.</title>
        <authorList>
            <person name="Callaghan A.V."/>
            <person name="Davidova I.A."/>
            <person name="Duncan K.E."/>
            <person name="Morris B."/>
            <person name="McInerney M.J."/>
        </authorList>
    </citation>
    <scope>NUCLEOTIDE SEQUENCE [LARGE SCALE GENOMIC DNA]</scope>
    <source>
        <strain evidence="3 4">ALDC</strain>
    </source>
</reference>
<dbReference type="PANTHER" id="PTHR42915:SF1">
    <property type="entry name" value="PEPTIDOGLYCAN BETA-N-ACETYLMURAMIDASE NAMZ"/>
    <property type="match status" value="1"/>
</dbReference>
<sequence length="392" mass="44068">MAGPCVKPGCEVFLESPPRWFRWSRMGLLANQASCTRDFRHVSQMIHQAGGRLACIFSPQHGFHAEKQANMVESDHGIHPLLGTPIYSLYGQVRRPTEEMLQAIDVLVVDLSDVGTRVYTFGTTLGLCVEAAAEAGLKVVVLDRPNPINGTSVEGNPLKPQWRSFVGRYPIPMRHGLTLGELARFVVREEGLDCDLEVIPAAGWRRDRFHPQTGLPWLWPSPNMPSWESALLYPGLVLLEGTNVSEGRGTTLPFQVFGAPFVRPSLLLNALDVRALDGVVLRPVCFEPTFDKWRGEVCCGFQVHVTEPGRVKPYRLGLAVLKAFLEVHADRFQWLPPPYEYEYEKKPIDILLGDGFLRERLEKGAELPEVEADWQGELEAYRDRRQAGLMYP</sequence>
<dbReference type="Proteomes" id="UP000298602">
    <property type="component" value="Chromosome"/>
</dbReference>
<keyword evidence="4" id="KW-1185">Reference proteome</keyword>
<feature type="domain" description="Peptidoglycan beta-N-acetylmuramidase NamZ C-terminal" evidence="2">
    <location>
        <begin position="231"/>
        <end position="391"/>
    </location>
</feature>
<dbReference type="InterPro" id="IPR008302">
    <property type="entry name" value="NamZ"/>
</dbReference>